<protein>
    <submittedName>
        <fullName evidence="1">Uncharacterized protein</fullName>
    </submittedName>
</protein>
<name>A0A8S5TSU5_9CAUD</name>
<reference evidence="1" key="1">
    <citation type="journal article" date="2021" name="Proc. Natl. Acad. Sci. U.S.A.">
        <title>A Catalog of Tens of Thousands of Viruses from Human Metagenomes Reveals Hidden Associations with Chronic Diseases.</title>
        <authorList>
            <person name="Tisza M.J."/>
            <person name="Buck C.B."/>
        </authorList>
    </citation>
    <scope>NUCLEOTIDE SEQUENCE</scope>
    <source>
        <strain evidence="1">Ct8aS59</strain>
    </source>
</reference>
<organism evidence="1">
    <name type="scientific">Siphoviridae sp. ct8aS59</name>
    <dbReference type="NCBI Taxonomy" id="2825365"/>
    <lineage>
        <taxon>Viruses</taxon>
        <taxon>Duplodnaviria</taxon>
        <taxon>Heunggongvirae</taxon>
        <taxon>Uroviricota</taxon>
        <taxon>Caudoviricetes</taxon>
    </lineage>
</organism>
<evidence type="ECO:0000313" key="1">
    <source>
        <dbReference type="EMBL" id="DAF85278.1"/>
    </source>
</evidence>
<dbReference type="EMBL" id="BK015922">
    <property type="protein sequence ID" value="DAF85278.1"/>
    <property type="molecule type" value="Genomic_DNA"/>
</dbReference>
<sequence>MVCTVLCFLSVPVFALDVTTDVLLGGFYNYSNVFTGKSKYQTVNGYDNITVDGDYNAIFRTGGGSLGFDCFFNPCPFGIYFRAGLMGVSGVERTAGGVTDKIDNTEIGYNIFLDVGGVYAFNFGNFSLNLAPALSMLFVNSDNREHLFSRATTDSLLGFGMTADVYAKYRYKYFVCSAGCAASFYPLSLVSSSDTKIQYSTNIRDTMAYNLRPYISVGFSIRERTSSTISAGGEL</sequence>
<proteinExistence type="predicted"/>
<accession>A0A8S5TSU5</accession>